<dbReference type="EMBL" id="KV441551">
    <property type="protein sequence ID" value="OAG06897.1"/>
    <property type="molecule type" value="Genomic_DNA"/>
</dbReference>
<dbReference type="GO" id="GO:0070941">
    <property type="term" value="P:eisosome assembly"/>
    <property type="evidence" value="ECO:0007669"/>
    <property type="project" value="TreeGrafter"/>
</dbReference>
<keyword evidence="8" id="KW-1185">Reference proteome</keyword>
<comment type="subcellular location">
    <subcellularLocation>
        <location evidence="1">Membrane</location>
        <topology evidence="1">Multi-pass membrane protein</topology>
    </subcellularLocation>
</comment>
<dbReference type="AlphaFoldDB" id="A0A177CJD3"/>
<reference evidence="7 8" key="1">
    <citation type="submission" date="2016-05" db="EMBL/GenBank/DDBJ databases">
        <title>Comparative analysis of secretome profiles of manganese(II)-oxidizing ascomycete fungi.</title>
        <authorList>
            <consortium name="DOE Joint Genome Institute"/>
            <person name="Zeiner C.A."/>
            <person name="Purvine S.O."/>
            <person name="Zink E.M."/>
            <person name="Wu S."/>
            <person name="Pasa-Tolic L."/>
            <person name="Chaput D.L."/>
            <person name="Haridas S."/>
            <person name="Grigoriev I.V."/>
            <person name="Santelli C.M."/>
            <person name="Hansel C.M."/>
        </authorList>
    </citation>
    <scope>NUCLEOTIDE SEQUENCE [LARGE SCALE GENOMIC DNA]</scope>
    <source>
        <strain evidence="7 8">AP3s5-JAC2a</strain>
    </source>
</reference>
<evidence type="ECO:0000256" key="3">
    <source>
        <dbReference type="ARBA" id="ARBA00022989"/>
    </source>
</evidence>
<dbReference type="STRING" id="1460663.A0A177CJD3"/>
<evidence type="ECO:0000256" key="5">
    <source>
        <dbReference type="SAM" id="Phobius"/>
    </source>
</evidence>
<dbReference type="Proteomes" id="UP000077069">
    <property type="component" value="Unassembled WGS sequence"/>
</dbReference>
<feature type="transmembrane region" description="Helical" evidence="5">
    <location>
        <begin position="41"/>
        <end position="62"/>
    </location>
</feature>
<gene>
    <name evidence="7" type="ORF">CC84DRAFT_630412</name>
</gene>
<dbReference type="GO" id="GO:0032126">
    <property type="term" value="C:eisosome"/>
    <property type="evidence" value="ECO:0007669"/>
    <property type="project" value="TreeGrafter"/>
</dbReference>
<dbReference type="GO" id="GO:0072659">
    <property type="term" value="P:protein localization to plasma membrane"/>
    <property type="evidence" value="ECO:0007669"/>
    <property type="project" value="TreeGrafter"/>
</dbReference>
<evidence type="ECO:0000256" key="2">
    <source>
        <dbReference type="ARBA" id="ARBA00022692"/>
    </source>
</evidence>
<evidence type="ECO:0000259" key="6">
    <source>
        <dbReference type="Pfam" id="PF01284"/>
    </source>
</evidence>
<keyword evidence="2 5" id="KW-0812">Transmembrane</keyword>
<dbReference type="InterPro" id="IPR052649">
    <property type="entry name" value="NCE102-like"/>
</dbReference>
<dbReference type="InParanoid" id="A0A177CJD3"/>
<dbReference type="PANTHER" id="PTHR28165">
    <property type="entry name" value="NON-CLASSICAL EXPORT PROTEIN 2-RELATED"/>
    <property type="match status" value="1"/>
</dbReference>
<evidence type="ECO:0000256" key="4">
    <source>
        <dbReference type="ARBA" id="ARBA00023136"/>
    </source>
</evidence>
<dbReference type="GeneID" id="28770430"/>
<feature type="transmembrane region" description="Helical" evidence="5">
    <location>
        <begin position="12"/>
        <end position="29"/>
    </location>
</feature>
<evidence type="ECO:0000313" key="7">
    <source>
        <dbReference type="EMBL" id="OAG06897.1"/>
    </source>
</evidence>
<feature type="transmembrane region" description="Helical" evidence="5">
    <location>
        <begin position="158"/>
        <end position="176"/>
    </location>
</feature>
<proteinExistence type="predicted"/>
<dbReference type="OrthoDB" id="2017497at2759"/>
<protein>
    <recommendedName>
        <fullName evidence="6">MARVEL domain-containing protein</fullName>
    </recommendedName>
</protein>
<sequence>MTSPILNFAIRGFQVVFAAVVLGLSVGMIKGQGPTLDSPISLRYTAFVGGVTFLTAIVGIAAEWISVLQGMVGLIIDGVVILLNIAGGVLLAIQIGVPKCSDTSPENMLNLYHNHLFNGGCYKKLPKVEGEYQCWNGPFNDREGQLNARCKEAQADTVFLFFTVVILLVSATMTFLRQKKGY</sequence>
<name>A0A177CJD3_9PLEO</name>
<keyword evidence="4 5" id="KW-0472">Membrane</keyword>
<feature type="transmembrane region" description="Helical" evidence="5">
    <location>
        <begin position="74"/>
        <end position="97"/>
    </location>
</feature>
<accession>A0A177CJD3</accession>
<organism evidence="7 8">
    <name type="scientific">Paraphaeosphaeria sporulosa</name>
    <dbReference type="NCBI Taxonomy" id="1460663"/>
    <lineage>
        <taxon>Eukaryota</taxon>
        <taxon>Fungi</taxon>
        <taxon>Dikarya</taxon>
        <taxon>Ascomycota</taxon>
        <taxon>Pezizomycotina</taxon>
        <taxon>Dothideomycetes</taxon>
        <taxon>Pleosporomycetidae</taxon>
        <taxon>Pleosporales</taxon>
        <taxon>Massarineae</taxon>
        <taxon>Didymosphaeriaceae</taxon>
        <taxon>Paraphaeosphaeria</taxon>
    </lineage>
</organism>
<dbReference type="RefSeq" id="XP_018037262.1">
    <property type="nucleotide sequence ID" value="XM_018186944.1"/>
</dbReference>
<dbReference type="GO" id="GO:0005886">
    <property type="term" value="C:plasma membrane"/>
    <property type="evidence" value="ECO:0007669"/>
    <property type="project" value="TreeGrafter"/>
</dbReference>
<dbReference type="PANTHER" id="PTHR28165:SF2">
    <property type="entry name" value="MARVEL DOMAIN-CONTAINING PROTEIN"/>
    <property type="match status" value="1"/>
</dbReference>
<evidence type="ECO:0000256" key="1">
    <source>
        <dbReference type="ARBA" id="ARBA00004141"/>
    </source>
</evidence>
<keyword evidence="3 5" id="KW-1133">Transmembrane helix</keyword>
<feature type="domain" description="MARVEL" evidence="6">
    <location>
        <begin position="7"/>
        <end position="172"/>
    </location>
</feature>
<dbReference type="Pfam" id="PF01284">
    <property type="entry name" value="MARVEL"/>
    <property type="match status" value="1"/>
</dbReference>
<evidence type="ECO:0000313" key="8">
    <source>
        <dbReference type="Proteomes" id="UP000077069"/>
    </source>
</evidence>
<dbReference type="InterPro" id="IPR008253">
    <property type="entry name" value="Marvel"/>
</dbReference>